<dbReference type="OrthoDB" id="9809450at2"/>
<dbReference type="RefSeq" id="WP_025411339.1">
    <property type="nucleotide sequence ID" value="NZ_CP007128.1"/>
</dbReference>
<dbReference type="SMART" id="SM00382">
    <property type="entry name" value="AAA"/>
    <property type="match status" value="2"/>
</dbReference>
<keyword evidence="1" id="KW-0547">Nucleotide-binding</keyword>
<feature type="domain" description="ABC transporter" evidence="3">
    <location>
        <begin position="5"/>
        <end position="244"/>
    </location>
</feature>
<proteinExistence type="predicted"/>
<dbReference type="PANTHER" id="PTHR43790">
    <property type="entry name" value="CARBOHYDRATE TRANSPORT ATP-BINDING PROTEIN MG119-RELATED"/>
    <property type="match status" value="1"/>
</dbReference>
<accession>W0RFI6</accession>
<dbReference type="Proteomes" id="UP000019151">
    <property type="component" value="Chromosome"/>
</dbReference>
<dbReference type="HOGENOM" id="CLU_000604_92_0_0"/>
<evidence type="ECO:0000313" key="5">
    <source>
        <dbReference type="Proteomes" id="UP000019151"/>
    </source>
</evidence>
<dbReference type="AlphaFoldDB" id="W0RFI6"/>
<name>W0RFI6_9BACT</name>
<dbReference type="FunCoup" id="W0RFI6">
    <property type="interactions" value="35"/>
</dbReference>
<evidence type="ECO:0000256" key="1">
    <source>
        <dbReference type="ARBA" id="ARBA00022741"/>
    </source>
</evidence>
<dbReference type="Pfam" id="PF00005">
    <property type="entry name" value="ABC_tran"/>
    <property type="match status" value="2"/>
</dbReference>
<dbReference type="PROSITE" id="PS50893">
    <property type="entry name" value="ABC_TRANSPORTER_2"/>
    <property type="match status" value="2"/>
</dbReference>
<reference evidence="4 5" key="1">
    <citation type="journal article" date="2014" name="Genome Announc.">
        <title>Genome Sequence and Methylome of Soil Bacterium Gemmatirosa kalamazoonensis KBS708T, a Member of the Rarely Cultivated Gemmatimonadetes Phylum.</title>
        <authorList>
            <person name="Debruyn J.M."/>
            <person name="Radosevich M."/>
            <person name="Wommack K.E."/>
            <person name="Polson S.W."/>
            <person name="Hauser L.J."/>
            <person name="Fawaz M.N."/>
            <person name="Korlach J."/>
            <person name="Tsai Y.C."/>
        </authorList>
    </citation>
    <scope>NUCLEOTIDE SEQUENCE [LARGE SCALE GENOMIC DNA]</scope>
    <source>
        <strain evidence="4 5">KBS708</strain>
    </source>
</reference>
<dbReference type="InParanoid" id="W0RFI6"/>
<sequence length="547" mass="57605">MALSIRVSGVAKAFGPVQANGDASLEVEAGEIHALVGENGAGKSTLMRMLAGMFAPDAGTIEVAVDGALRDVTGWSTAEAIAAGVGMVHQHFMLVPPLTVAENVVLGRELTKGWALDRKRAVAEVCALSERTGLTVPAERPVSELSVGEAQRVEILKVLYRGAKILILDEPTAVLSPPEVRELWRVLRGLTAGGGTVVLITHKLDEVVEISDTITVMRAGRTVERIRTKDTTPRDIAKAMVGRDVNLALDHLAAPSERGAESVERGADDASALLGASAMESAPRSTLHAPRSGSGPAALVVRDLVVPSARRPNEVDGVSFDVSPGEIFGIAGVEGNGQTELIEAIAGLAQPASGRVALGGQDVGALGVRERADTGLSHVPEDRHRRGLVLDYTVGDNLILGLQHRFTRGASLDAPRIDDNARRQIAAFDIRPADAALPARALSGGNQQKIVVAREMTGRDYRVLLAAQPTRGVDVGAIEFIHAQLRRARDEGKAIVLVSADLAEILALSDRIAVMYRGRFATVLPRGEASAEILGPYMTGAASERVA</sequence>
<evidence type="ECO:0000256" key="2">
    <source>
        <dbReference type="ARBA" id="ARBA00022840"/>
    </source>
</evidence>
<protein>
    <submittedName>
        <fullName evidence="4">ABC transporter related protein</fullName>
    </submittedName>
</protein>
<dbReference type="Gene3D" id="3.40.50.300">
    <property type="entry name" value="P-loop containing nucleotide triphosphate hydrolases"/>
    <property type="match status" value="2"/>
</dbReference>
<dbReference type="STRING" id="861299.J421_2317"/>
<dbReference type="PANTHER" id="PTHR43790:SF4">
    <property type="entry name" value="GUANOSINE IMPORT ATP-BINDING PROTEIN NUPO"/>
    <property type="match status" value="1"/>
</dbReference>
<dbReference type="CDD" id="cd03215">
    <property type="entry name" value="ABC_Carb_Monos_II"/>
    <property type="match status" value="1"/>
</dbReference>
<dbReference type="InterPro" id="IPR003439">
    <property type="entry name" value="ABC_transporter-like_ATP-bd"/>
</dbReference>
<dbReference type="GO" id="GO:0016887">
    <property type="term" value="F:ATP hydrolysis activity"/>
    <property type="evidence" value="ECO:0007669"/>
    <property type="project" value="InterPro"/>
</dbReference>
<dbReference type="eggNOG" id="COG3845">
    <property type="taxonomic scope" value="Bacteria"/>
</dbReference>
<dbReference type="CDD" id="cd03216">
    <property type="entry name" value="ABC_Carb_Monos_I"/>
    <property type="match status" value="1"/>
</dbReference>
<dbReference type="InterPro" id="IPR003593">
    <property type="entry name" value="AAA+_ATPase"/>
</dbReference>
<dbReference type="InterPro" id="IPR017871">
    <property type="entry name" value="ABC_transporter-like_CS"/>
</dbReference>
<dbReference type="SUPFAM" id="SSF52540">
    <property type="entry name" value="P-loop containing nucleoside triphosphate hydrolases"/>
    <property type="match status" value="2"/>
</dbReference>
<dbReference type="EMBL" id="CP007128">
    <property type="protein sequence ID" value="AHG89854.1"/>
    <property type="molecule type" value="Genomic_DNA"/>
</dbReference>
<dbReference type="InterPro" id="IPR027417">
    <property type="entry name" value="P-loop_NTPase"/>
</dbReference>
<evidence type="ECO:0000313" key="4">
    <source>
        <dbReference type="EMBL" id="AHG89854.1"/>
    </source>
</evidence>
<dbReference type="KEGG" id="gba:J421_2317"/>
<dbReference type="GO" id="GO:0005524">
    <property type="term" value="F:ATP binding"/>
    <property type="evidence" value="ECO:0007669"/>
    <property type="project" value="UniProtKB-KW"/>
</dbReference>
<dbReference type="InterPro" id="IPR050107">
    <property type="entry name" value="ABC_carbohydrate_import_ATPase"/>
</dbReference>
<keyword evidence="5" id="KW-1185">Reference proteome</keyword>
<feature type="domain" description="ABC transporter" evidence="3">
    <location>
        <begin position="299"/>
        <end position="542"/>
    </location>
</feature>
<keyword evidence="2" id="KW-0067">ATP-binding</keyword>
<dbReference type="PROSITE" id="PS00211">
    <property type="entry name" value="ABC_TRANSPORTER_1"/>
    <property type="match status" value="2"/>
</dbReference>
<organism evidence="4 5">
    <name type="scientific">Gemmatirosa kalamazoonensis</name>
    <dbReference type="NCBI Taxonomy" id="861299"/>
    <lineage>
        <taxon>Bacteria</taxon>
        <taxon>Pseudomonadati</taxon>
        <taxon>Gemmatimonadota</taxon>
        <taxon>Gemmatimonadia</taxon>
        <taxon>Gemmatimonadales</taxon>
        <taxon>Gemmatimonadaceae</taxon>
        <taxon>Gemmatirosa</taxon>
    </lineage>
</organism>
<gene>
    <name evidence="4" type="ORF">J421_2317</name>
</gene>
<evidence type="ECO:0000259" key="3">
    <source>
        <dbReference type="PROSITE" id="PS50893"/>
    </source>
</evidence>